<dbReference type="PANTHER" id="PTHR35004">
    <property type="entry name" value="TRANSPOSASE RV3428C-RELATED"/>
    <property type="match status" value="1"/>
</dbReference>
<dbReference type="InterPro" id="IPR036397">
    <property type="entry name" value="RNaseH_sf"/>
</dbReference>
<dbReference type="PANTHER" id="PTHR35004:SF6">
    <property type="entry name" value="TRANSPOSASE"/>
    <property type="match status" value="1"/>
</dbReference>
<dbReference type="InterPro" id="IPR012337">
    <property type="entry name" value="RNaseH-like_sf"/>
</dbReference>
<comment type="caution">
    <text evidence="2">The sequence shown here is derived from an EMBL/GenBank/DDBJ whole genome shotgun (WGS) entry which is preliminary data.</text>
</comment>
<dbReference type="SUPFAM" id="SSF53098">
    <property type="entry name" value="Ribonuclease H-like"/>
    <property type="match status" value="1"/>
</dbReference>
<organism evidence="2 3">
    <name type="scientific">Geobacillus stearothermophilus</name>
    <name type="common">Bacillus stearothermophilus</name>
    <dbReference type="NCBI Taxonomy" id="1422"/>
    <lineage>
        <taxon>Bacteria</taxon>
        <taxon>Bacillati</taxon>
        <taxon>Bacillota</taxon>
        <taxon>Bacilli</taxon>
        <taxon>Bacillales</taxon>
        <taxon>Anoxybacillaceae</taxon>
        <taxon>Geobacillus</taxon>
    </lineage>
</organism>
<feature type="non-terminal residue" evidence="2">
    <location>
        <position position="149"/>
    </location>
</feature>
<evidence type="ECO:0000259" key="1">
    <source>
        <dbReference type="PROSITE" id="PS50994"/>
    </source>
</evidence>
<name>A0A3L7D530_GEOSE</name>
<sequence length="149" mass="17769">KYAFAEMGITLIHTQPYDPQSKGKIERFFRTVQTRFYPLLELNTPKSLDELNERVWKWLEEEYHRNPHASLDGKTPHEVFQSQVHLLSFIDDGDWLDAIFLKREHRKVKADGTITLNKQLYEVPPRFIGQSIELRYDERGVYVYEDGKR</sequence>
<protein>
    <submittedName>
        <fullName evidence="2">IS481 family transposase</fullName>
    </submittedName>
</protein>
<dbReference type="InterPro" id="IPR001584">
    <property type="entry name" value="Integrase_cat-core"/>
</dbReference>
<dbReference type="PROSITE" id="PS50994">
    <property type="entry name" value="INTEGRASE"/>
    <property type="match status" value="1"/>
</dbReference>
<feature type="non-terminal residue" evidence="2">
    <location>
        <position position="1"/>
    </location>
</feature>
<evidence type="ECO:0000313" key="3">
    <source>
        <dbReference type="Proteomes" id="UP000266922"/>
    </source>
</evidence>
<dbReference type="AlphaFoldDB" id="A0A3L7D530"/>
<dbReference type="InterPro" id="IPR015378">
    <property type="entry name" value="Transposase-like_Mu_C"/>
</dbReference>
<dbReference type="Pfam" id="PF09299">
    <property type="entry name" value="Mu-transpos_C"/>
    <property type="match status" value="1"/>
</dbReference>
<dbReference type="Proteomes" id="UP000266922">
    <property type="component" value="Unassembled WGS sequence"/>
</dbReference>
<dbReference type="GO" id="GO:0003676">
    <property type="term" value="F:nucleic acid binding"/>
    <property type="evidence" value="ECO:0007669"/>
    <property type="project" value="InterPro"/>
</dbReference>
<reference evidence="2 3" key="1">
    <citation type="submission" date="2018-10" db="EMBL/GenBank/DDBJ databases">
        <title>Geobacillus stearothermophilus in processing lines of powdered infant formula.</title>
        <authorList>
            <person name="Rhee M.S."/>
            <person name="Choi I.-G."/>
            <person name="Cho T.J."/>
            <person name="Park B."/>
        </authorList>
    </citation>
    <scope>NUCLEOTIDE SEQUENCE [LARGE SCALE GENOMIC DNA]</scope>
    <source>
        <strain evidence="2 3">FHS-PPGT130</strain>
    </source>
</reference>
<dbReference type="RefSeq" id="WP_147437963.1">
    <property type="nucleotide sequence ID" value="NZ_RCTJ01000217.1"/>
</dbReference>
<evidence type="ECO:0000313" key="2">
    <source>
        <dbReference type="EMBL" id="RLQ12714.1"/>
    </source>
</evidence>
<accession>A0A3L7D530</accession>
<proteinExistence type="predicted"/>
<gene>
    <name evidence="2" type="ORF">D9548_16200</name>
</gene>
<dbReference type="EMBL" id="RCTJ01000217">
    <property type="protein sequence ID" value="RLQ12714.1"/>
    <property type="molecule type" value="Genomic_DNA"/>
</dbReference>
<dbReference type="GO" id="GO:0015074">
    <property type="term" value="P:DNA integration"/>
    <property type="evidence" value="ECO:0007669"/>
    <property type="project" value="InterPro"/>
</dbReference>
<dbReference type="Gene3D" id="3.30.420.10">
    <property type="entry name" value="Ribonuclease H-like superfamily/Ribonuclease H"/>
    <property type="match status" value="1"/>
</dbReference>
<dbReference type="Pfam" id="PF13683">
    <property type="entry name" value="rve_3"/>
    <property type="match status" value="1"/>
</dbReference>
<feature type="domain" description="Integrase catalytic" evidence="1">
    <location>
        <begin position="1"/>
        <end position="84"/>
    </location>
</feature>